<dbReference type="SMART" id="SM00382">
    <property type="entry name" value="AAA"/>
    <property type="match status" value="1"/>
</dbReference>
<organism evidence="3 4">
    <name type="scientific">Agromyces tropicus</name>
    <dbReference type="NCBI Taxonomy" id="555371"/>
    <lineage>
        <taxon>Bacteria</taxon>
        <taxon>Bacillati</taxon>
        <taxon>Actinomycetota</taxon>
        <taxon>Actinomycetes</taxon>
        <taxon>Micrococcales</taxon>
        <taxon>Microbacteriaceae</taxon>
        <taxon>Agromyces</taxon>
    </lineage>
</organism>
<dbReference type="Proteomes" id="UP001501196">
    <property type="component" value="Unassembled WGS sequence"/>
</dbReference>
<name>A0ABN2TXT7_9MICO</name>
<evidence type="ECO:0000259" key="2">
    <source>
        <dbReference type="PROSITE" id="PS51192"/>
    </source>
</evidence>
<dbReference type="InterPro" id="IPR014001">
    <property type="entry name" value="Helicase_ATP-bd"/>
</dbReference>
<feature type="compositionally biased region" description="Basic and acidic residues" evidence="1">
    <location>
        <begin position="418"/>
        <end position="428"/>
    </location>
</feature>
<dbReference type="PROSITE" id="PS51192">
    <property type="entry name" value="HELICASE_ATP_BIND_1"/>
    <property type="match status" value="1"/>
</dbReference>
<accession>A0ABN2TXT7</accession>
<evidence type="ECO:0000313" key="3">
    <source>
        <dbReference type="EMBL" id="GAA2023606.1"/>
    </source>
</evidence>
<keyword evidence="3" id="KW-0067">ATP-binding</keyword>
<feature type="compositionally biased region" description="Basic residues" evidence="1">
    <location>
        <begin position="515"/>
        <end position="525"/>
    </location>
</feature>
<dbReference type="PANTHER" id="PTHR47396:SF2">
    <property type="entry name" value="HELICASE ATP-BINDING DOMAIN-CONTAINING PROTEIN"/>
    <property type="match status" value="1"/>
</dbReference>
<dbReference type="PANTHER" id="PTHR47396">
    <property type="entry name" value="TYPE I RESTRICTION ENZYME ECOKI R PROTEIN"/>
    <property type="match status" value="1"/>
</dbReference>
<dbReference type="RefSeq" id="WP_344368940.1">
    <property type="nucleotide sequence ID" value="NZ_BAAAPW010000001.1"/>
</dbReference>
<evidence type="ECO:0000313" key="4">
    <source>
        <dbReference type="Proteomes" id="UP001501196"/>
    </source>
</evidence>
<dbReference type="GO" id="GO:0004386">
    <property type="term" value="F:helicase activity"/>
    <property type="evidence" value="ECO:0007669"/>
    <property type="project" value="UniProtKB-KW"/>
</dbReference>
<keyword evidence="3" id="KW-0547">Nucleotide-binding</keyword>
<feature type="domain" description="Helicase ATP-binding" evidence="2">
    <location>
        <begin position="46"/>
        <end position="205"/>
    </location>
</feature>
<dbReference type="SUPFAM" id="SSF52540">
    <property type="entry name" value="P-loop containing nucleoside triphosphate hydrolases"/>
    <property type="match status" value="1"/>
</dbReference>
<feature type="region of interest" description="Disordered" evidence="1">
    <location>
        <begin position="1"/>
        <end position="23"/>
    </location>
</feature>
<feature type="compositionally biased region" description="Acidic residues" evidence="1">
    <location>
        <begin position="429"/>
        <end position="439"/>
    </location>
</feature>
<comment type="caution">
    <text evidence="3">The sequence shown here is derived from an EMBL/GenBank/DDBJ whole genome shotgun (WGS) entry which is preliminary data.</text>
</comment>
<dbReference type="SMART" id="SM00487">
    <property type="entry name" value="DEXDc"/>
    <property type="match status" value="1"/>
</dbReference>
<dbReference type="InterPro" id="IPR003593">
    <property type="entry name" value="AAA+_ATPase"/>
</dbReference>
<gene>
    <name evidence="3" type="ORF">GCM10009819_02960</name>
</gene>
<reference evidence="3 4" key="1">
    <citation type="journal article" date="2019" name="Int. J. Syst. Evol. Microbiol.">
        <title>The Global Catalogue of Microorganisms (GCM) 10K type strain sequencing project: providing services to taxonomists for standard genome sequencing and annotation.</title>
        <authorList>
            <consortium name="The Broad Institute Genomics Platform"/>
            <consortium name="The Broad Institute Genome Sequencing Center for Infectious Disease"/>
            <person name="Wu L."/>
            <person name="Ma J."/>
        </authorList>
    </citation>
    <scope>NUCLEOTIDE SEQUENCE [LARGE SCALE GENOMIC DNA]</scope>
    <source>
        <strain evidence="3 4">JCM 15672</strain>
    </source>
</reference>
<evidence type="ECO:0000256" key="1">
    <source>
        <dbReference type="SAM" id="MobiDB-lite"/>
    </source>
</evidence>
<dbReference type="InterPro" id="IPR050742">
    <property type="entry name" value="Helicase_Restrict-Modif_Enz"/>
</dbReference>
<dbReference type="InterPro" id="IPR027417">
    <property type="entry name" value="P-loop_NTPase"/>
</dbReference>
<feature type="region of interest" description="Disordered" evidence="1">
    <location>
        <begin position="515"/>
        <end position="534"/>
    </location>
</feature>
<protein>
    <submittedName>
        <fullName evidence="3">DEAD/DEAH box helicase</fullName>
    </submittedName>
</protein>
<dbReference type="Gene3D" id="3.40.50.300">
    <property type="entry name" value="P-loop containing nucleotide triphosphate hydrolases"/>
    <property type="match status" value="2"/>
</dbReference>
<feature type="region of interest" description="Disordered" evidence="1">
    <location>
        <begin position="418"/>
        <end position="440"/>
    </location>
</feature>
<keyword evidence="3" id="KW-0378">Hydrolase</keyword>
<keyword evidence="3" id="KW-0347">Helicase</keyword>
<dbReference type="Pfam" id="PF04851">
    <property type="entry name" value="ResIII"/>
    <property type="match status" value="1"/>
</dbReference>
<proteinExistence type="predicted"/>
<dbReference type="InterPro" id="IPR006935">
    <property type="entry name" value="Helicase/UvrB_N"/>
</dbReference>
<dbReference type="EMBL" id="BAAAPW010000001">
    <property type="protein sequence ID" value="GAA2023606.1"/>
    <property type="molecule type" value="Genomic_DNA"/>
</dbReference>
<sequence length="606" mass="66163">MSTATPSGSHLPGTSAAEHLSPSFPARAPWGTASKLRAWQAEALEQYFETEPRDFLAAATPGAGKTTFALRLAAELRARGTIDRVTVVAPTDHLKRQWADAAARVGIRLDPGFRNAHGRAARHFHGVAVTYAQVAVRPALHRELTLSGRTLVILDEVHHGGDTLSWGDAIREAFAPATRRLSLTGTPFRSDTAPIPFVDYAPDAQGVRLSRTDYDYGYGRALQDGVVRPVLFMVYAGSMRWRTKAGDEMEARLGEDATKDIHSAAWRTALEPTGEWIPAVLQAADRRLTEVRHAIPDAGGLVIATDQSTARAYAEILRGICGEPVTVVLSDEKEASGRIEEYSNGTSRWMVAVRMVSEGVDVPRLCVGVYATSSSTPLFFAQAIGRFVRARRRGETASVFLPNVPVLMGLAGELERQRDHALDRRSGDGDDDPGLDDGLLESANREDRASDELQDEFTWQALGSDATFDRVVYDGTDFGTLAEPGSDEELDFIGLPGILEPEQVSELLRHRQARQARRAADRRRHAAADDDGETAAAEPVALYRTLKEQRTLLNSLVGLYARQTGQAHSLVHAELRRACGGPEVAQATVTQLQSRIELLRKRLSGR</sequence>
<keyword evidence="4" id="KW-1185">Reference proteome</keyword>